<evidence type="ECO:0000313" key="5">
    <source>
        <dbReference type="Proteomes" id="UP000041254"/>
    </source>
</evidence>
<comment type="similarity">
    <text evidence="1">Belongs to the HEBP family.</text>
</comment>
<feature type="region of interest" description="Disordered" evidence="2">
    <location>
        <begin position="157"/>
        <end position="176"/>
    </location>
</feature>
<feature type="chain" id="PRO_5005191230" description="SOUL heme-binding protein" evidence="3">
    <location>
        <begin position="20"/>
        <end position="394"/>
    </location>
</feature>
<evidence type="ECO:0000256" key="3">
    <source>
        <dbReference type="SAM" id="SignalP"/>
    </source>
</evidence>
<sequence length="394" mass="44785">MMVIGWILVVLSIFRAASCSEIGSADLPSSGSRVASLRPQLQELLSRSTPRDKKVSLAETLIDELRNDPAASARIIEEVIDVLDEPDVKGLLSMVKFALSEYRSNLRSLRRLLVDIILPEIQRDGDEGEQDDLALLKDGLKLIARVLPEAKSARALESEARRRMRRTSPKEMLTRTPSGLETPKYLVIKRTRRYEIRQYLPYSVCETAMDDEPYRTAIDPARRRVQNPKRYSAFYRLANYLFGGNRRKESMAMTTPVLMDFTEPRPSPFRRALNAIGVGGRRVRMSFVMPSKYWEREGGSKTPPRPEGWGVRVRYVEPQVMAVAYFGGISNKAKVDAARDKLLLGLAKDGIDVEDPESYTLLQYNDPFTAPWMRRNEVAVKVSWPPSTRSFLKK</sequence>
<evidence type="ECO:0008006" key="6">
    <source>
        <dbReference type="Google" id="ProtNLM"/>
    </source>
</evidence>
<name>A0A0G4H883_VITBC</name>
<feature type="signal peptide" evidence="3">
    <location>
        <begin position="1"/>
        <end position="19"/>
    </location>
</feature>
<evidence type="ECO:0000256" key="2">
    <source>
        <dbReference type="SAM" id="MobiDB-lite"/>
    </source>
</evidence>
<dbReference type="Gene3D" id="3.20.80.10">
    <property type="entry name" value="Regulatory factor, effector binding domain"/>
    <property type="match status" value="1"/>
</dbReference>
<dbReference type="InterPro" id="IPR011256">
    <property type="entry name" value="Reg_factor_effector_dom_sf"/>
</dbReference>
<dbReference type="InParanoid" id="A0A0G4H883"/>
<dbReference type="PANTHER" id="PTHR11220:SF58">
    <property type="entry name" value="SOUL HEME-BINDING FAMILY PROTEIN"/>
    <property type="match status" value="1"/>
</dbReference>
<evidence type="ECO:0000256" key="1">
    <source>
        <dbReference type="ARBA" id="ARBA00009817"/>
    </source>
</evidence>
<accession>A0A0G4H883</accession>
<dbReference type="Proteomes" id="UP000041254">
    <property type="component" value="Unassembled WGS sequence"/>
</dbReference>
<dbReference type="VEuPathDB" id="CryptoDB:Vbra_19933"/>
<dbReference type="Pfam" id="PF04832">
    <property type="entry name" value="SOUL"/>
    <property type="match status" value="1"/>
</dbReference>
<gene>
    <name evidence="4" type="ORF">Vbra_19933</name>
</gene>
<dbReference type="EMBL" id="CDMY01001064">
    <property type="protein sequence ID" value="CEM40117.1"/>
    <property type="molecule type" value="Genomic_DNA"/>
</dbReference>
<proteinExistence type="inferred from homology"/>
<dbReference type="AlphaFoldDB" id="A0A0G4H883"/>
<organism evidence="4 5">
    <name type="scientific">Vitrella brassicaformis (strain CCMP3155)</name>
    <dbReference type="NCBI Taxonomy" id="1169540"/>
    <lineage>
        <taxon>Eukaryota</taxon>
        <taxon>Sar</taxon>
        <taxon>Alveolata</taxon>
        <taxon>Colpodellida</taxon>
        <taxon>Vitrellaceae</taxon>
        <taxon>Vitrella</taxon>
    </lineage>
</organism>
<keyword evidence="5" id="KW-1185">Reference proteome</keyword>
<dbReference type="PANTHER" id="PTHR11220">
    <property type="entry name" value="HEME-BINDING PROTEIN-RELATED"/>
    <property type="match status" value="1"/>
</dbReference>
<dbReference type="OrthoDB" id="6424451at2759"/>
<keyword evidence="3" id="KW-0732">Signal</keyword>
<evidence type="ECO:0000313" key="4">
    <source>
        <dbReference type="EMBL" id="CEM40117.1"/>
    </source>
</evidence>
<dbReference type="PhylomeDB" id="A0A0G4H883"/>
<dbReference type="InterPro" id="IPR006917">
    <property type="entry name" value="SOUL_heme-bd"/>
</dbReference>
<protein>
    <recommendedName>
        <fullName evidence="6">SOUL heme-binding protein</fullName>
    </recommendedName>
</protein>
<reference evidence="4 5" key="1">
    <citation type="submission" date="2014-11" db="EMBL/GenBank/DDBJ databases">
        <authorList>
            <person name="Zhu J."/>
            <person name="Qi W."/>
            <person name="Song R."/>
        </authorList>
    </citation>
    <scope>NUCLEOTIDE SEQUENCE [LARGE SCALE GENOMIC DNA]</scope>
</reference>
<dbReference type="SUPFAM" id="SSF55136">
    <property type="entry name" value="Probable bacterial effector-binding domain"/>
    <property type="match status" value="1"/>
</dbReference>